<dbReference type="EMBL" id="CAJJDN010000002">
    <property type="protein sequence ID" value="CAD8047401.1"/>
    <property type="molecule type" value="Genomic_DNA"/>
</dbReference>
<name>A0A8S1JY39_9CILI</name>
<keyword evidence="2" id="KW-1185">Reference proteome</keyword>
<dbReference type="Proteomes" id="UP000692954">
    <property type="component" value="Unassembled WGS sequence"/>
</dbReference>
<organism evidence="1 2">
    <name type="scientific">Paramecium sonneborni</name>
    <dbReference type="NCBI Taxonomy" id="65129"/>
    <lineage>
        <taxon>Eukaryota</taxon>
        <taxon>Sar</taxon>
        <taxon>Alveolata</taxon>
        <taxon>Ciliophora</taxon>
        <taxon>Intramacronucleata</taxon>
        <taxon>Oligohymenophorea</taxon>
        <taxon>Peniculida</taxon>
        <taxon>Parameciidae</taxon>
        <taxon>Paramecium</taxon>
    </lineage>
</organism>
<evidence type="ECO:0000313" key="2">
    <source>
        <dbReference type="Proteomes" id="UP000692954"/>
    </source>
</evidence>
<evidence type="ECO:0000313" key="1">
    <source>
        <dbReference type="EMBL" id="CAD8047401.1"/>
    </source>
</evidence>
<dbReference type="AlphaFoldDB" id="A0A8S1JY39"/>
<sequence>MKQINQKQNQCDGSRNIQLFKLQVKVQDWKGLQLQKFQTETYQMRLKILLDDICKLLTLIKQFINENEQKDLLISQISQQKNLKANQQKIDYQNKSQKTQQVLTLLWIQNLVKQDQRMKLLNQNMNQKNRRINIYRKIMKLKHCKSIKQKQYQQKKKKHMIVIHKIIESNIFGKINNGRRTIHQIADSKQKIVELD</sequence>
<accession>A0A8S1JY39</accession>
<proteinExistence type="predicted"/>
<reference evidence="1" key="1">
    <citation type="submission" date="2021-01" db="EMBL/GenBank/DDBJ databases">
        <authorList>
            <consortium name="Genoscope - CEA"/>
            <person name="William W."/>
        </authorList>
    </citation>
    <scope>NUCLEOTIDE SEQUENCE</scope>
</reference>
<gene>
    <name evidence="1" type="ORF">PSON_ATCC_30995.1.T0020374</name>
</gene>
<comment type="caution">
    <text evidence="1">The sequence shown here is derived from an EMBL/GenBank/DDBJ whole genome shotgun (WGS) entry which is preliminary data.</text>
</comment>
<protein>
    <submittedName>
        <fullName evidence="1">Uncharacterized protein</fullName>
    </submittedName>
</protein>